<dbReference type="GeneID" id="17257052"/>
<reference evidence="1" key="2">
    <citation type="submission" date="2024-10" db="UniProtKB">
        <authorList>
            <consortium name="EnsemblProtists"/>
        </authorList>
    </citation>
    <scope>IDENTIFICATION</scope>
</reference>
<dbReference type="HOGENOM" id="CLU_082760_3_0_1"/>
<sequence>MRVFSASRRRSSLVNTRRIVVLRAMALASTSSARLPPLQPPHLSEAQQELFDDIVSTRAGVVGKEALFDEQGGLRGPWNAEVASPHLGKHLERLASAVRHQNSLEPRLYEVAILVVGVHWRAQFEWYAHERLARKAGIAEAAFPLIKAGAPAERLRGVLKPDEAAVYSLALELMRTKRVSAPTYAAAKVALGGDDRRMADLCMTMGCYSAVSAILNMFDVPLPAGEALPFLDQPADAASKQQHRAGGRDT</sequence>
<dbReference type="PaxDb" id="2903-EOD10859"/>
<dbReference type="PANTHER" id="PTHR34846:SF11">
    <property type="entry name" value="4-CARBOXYMUCONOLACTONE DECARBOXYLASE FAMILY PROTEIN (AFU_ORTHOLOGUE AFUA_6G11590)"/>
    <property type="match status" value="1"/>
</dbReference>
<name>A0A0D3IHX4_EMIH1</name>
<protein>
    <recommendedName>
        <fullName evidence="3">Carboxymuconolactone decarboxylase-like domain-containing protein</fullName>
    </recommendedName>
</protein>
<dbReference type="AlphaFoldDB" id="A0A0D3IHX4"/>
<accession>A0A0D3IHX4</accession>
<reference evidence="2" key="1">
    <citation type="journal article" date="2013" name="Nature">
        <title>Pan genome of the phytoplankton Emiliania underpins its global distribution.</title>
        <authorList>
            <person name="Read B.A."/>
            <person name="Kegel J."/>
            <person name="Klute M.J."/>
            <person name="Kuo A."/>
            <person name="Lefebvre S.C."/>
            <person name="Maumus F."/>
            <person name="Mayer C."/>
            <person name="Miller J."/>
            <person name="Monier A."/>
            <person name="Salamov A."/>
            <person name="Young J."/>
            <person name="Aguilar M."/>
            <person name="Claverie J.M."/>
            <person name="Frickenhaus S."/>
            <person name="Gonzalez K."/>
            <person name="Herman E.K."/>
            <person name="Lin Y.C."/>
            <person name="Napier J."/>
            <person name="Ogata H."/>
            <person name="Sarno A.F."/>
            <person name="Shmutz J."/>
            <person name="Schroeder D."/>
            <person name="de Vargas C."/>
            <person name="Verret F."/>
            <person name="von Dassow P."/>
            <person name="Valentin K."/>
            <person name="Van de Peer Y."/>
            <person name="Wheeler G."/>
            <person name="Dacks J.B."/>
            <person name="Delwiche C.F."/>
            <person name="Dyhrman S.T."/>
            <person name="Glockner G."/>
            <person name="John U."/>
            <person name="Richards T."/>
            <person name="Worden A.Z."/>
            <person name="Zhang X."/>
            <person name="Grigoriev I.V."/>
            <person name="Allen A.E."/>
            <person name="Bidle K."/>
            <person name="Borodovsky M."/>
            <person name="Bowler C."/>
            <person name="Brownlee C."/>
            <person name="Cock J.M."/>
            <person name="Elias M."/>
            <person name="Gladyshev V.N."/>
            <person name="Groth M."/>
            <person name="Guda C."/>
            <person name="Hadaegh A."/>
            <person name="Iglesias-Rodriguez M.D."/>
            <person name="Jenkins J."/>
            <person name="Jones B.M."/>
            <person name="Lawson T."/>
            <person name="Leese F."/>
            <person name="Lindquist E."/>
            <person name="Lobanov A."/>
            <person name="Lomsadze A."/>
            <person name="Malik S.B."/>
            <person name="Marsh M.E."/>
            <person name="Mackinder L."/>
            <person name="Mock T."/>
            <person name="Mueller-Roeber B."/>
            <person name="Pagarete A."/>
            <person name="Parker M."/>
            <person name="Probert I."/>
            <person name="Quesneville H."/>
            <person name="Raines C."/>
            <person name="Rensing S.A."/>
            <person name="Riano-Pachon D.M."/>
            <person name="Richier S."/>
            <person name="Rokitta S."/>
            <person name="Shiraiwa Y."/>
            <person name="Soanes D.M."/>
            <person name="van der Giezen M."/>
            <person name="Wahlund T.M."/>
            <person name="Williams B."/>
            <person name="Wilson W."/>
            <person name="Wolfe G."/>
            <person name="Wurch L.L."/>
        </authorList>
    </citation>
    <scope>NUCLEOTIDE SEQUENCE</scope>
</reference>
<dbReference type="KEGG" id="ehx:EMIHUDRAFT_437731"/>
<dbReference type="PANTHER" id="PTHR34846">
    <property type="entry name" value="4-CARBOXYMUCONOLACTONE DECARBOXYLASE FAMILY PROTEIN (AFU_ORTHOLOGUE AFUA_6G11590)"/>
    <property type="match status" value="1"/>
</dbReference>
<proteinExistence type="predicted"/>
<dbReference type="RefSeq" id="XP_005763288.1">
    <property type="nucleotide sequence ID" value="XM_005763231.1"/>
</dbReference>
<evidence type="ECO:0000313" key="2">
    <source>
        <dbReference type="Proteomes" id="UP000013827"/>
    </source>
</evidence>
<organism evidence="1 2">
    <name type="scientific">Emiliania huxleyi (strain CCMP1516)</name>
    <dbReference type="NCBI Taxonomy" id="280463"/>
    <lineage>
        <taxon>Eukaryota</taxon>
        <taxon>Haptista</taxon>
        <taxon>Haptophyta</taxon>
        <taxon>Prymnesiophyceae</taxon>
        <taxon>Isochrysidales</taxon>
        <taxon>Noelaerhabdaceae</taxon>
        <taxon>Emiliania</taxon>
    </lineage>
</organism>
<evidence type="ECO:0000313" key="1">
    <source>
        <dbReference type="EnsemblProtists" id="EOD10859"/>
    </source>
</evidence>
<keyword evidence="2" id="KW-1185">Reference proteome</keyword>
<evidence type="ECO:0008006" key="3">
    <source>
        <dbReference type="Google" id="ProtNLM"/>
    </source>
</evidence>
<dbReference type="Proteomes" id="UP000013827">
    <property type="component" value="Unassembled WGS sequence"/>
</dbReference>
<dbReference type="EnsemblProtists" id="EOD10859">
    <property type="protein sequence ID" value="EOD10859"/>
    <property type="gene ID" value="EMIHUDRAFT_437731"/>
</dbReference>
<dbReference type="SUPFAM" id="SSF69118">
    <property type="entry name" value="AhpD-like"/>
    <property type="match status" value="1"/>
</dbReference>
<dbReference type="Gene3D" id="1.20.1290.10">
    <property type="entry name" value="AhpD-like"/>
    <property type="match status" value="1"/>
</dbReference>
<dbReference type="OMA" id="PVEWAIH"/>
<dbReference type="InterPro" id="IPR029032">
    <property type="entry name" value="AhpD-like"/>
</dbReference>